<feature type="compositionally biased region" description="Low complexity" evidence="1">
    <location>
        <begin position="64"/>
        <end position="76"/>
    </location>
</feature>
<evidence type="ECO:0000256" key="1">
    <source>
        <dbReference type="SAM" id="MobiDB-lite"/>
    </source>
</evidence>
<comment type="caution">
    <text evidence="2">The sequence shown here is derived from an EMBL/GenBank/DDBJ whole genome shotgun (WGS) entry which is preliminary data.</text>
</comment>
<dbReference type="EMBL" id="ML996106">
    <property type="protein sequence ID" value="KAF2738926.1"/>
    <property type="molecule type" value="Genomic_DNA"/>
</dbReference>
<accession>A0A9P4R8N2</accession>
<protein>
    <submittedName>
        <fullName evidence="2">Uncharacterized protein</fullName>
    </submittedName>
</protein>
<organism evidence="2 3">
    <name type="scientific">Polyplosphaeria fusca</name>
    <dbReference type="NCBI Taxonomy" id="682080"/>
    <lineage>
        <taxon>Eukaryota</taxon>
        <taxon>Fungi</taxon>
        <taxon>Dikarya</taxon>
        <taxon>Ascomycota</taxon>
        <taxon>Pezizomycotina</taxon>
        <taxon>Dothideomycetes</taxon>
        <taxon>Pleosporomycetidae</taxon>
        <taxon>Pleosporales</taxon>
        <taxon>Tetraplosphaeriaceae</taxon>
        <taxon>Polyplosphaeria</taxon>
    </lineage>
</organism>
<reference evidence="2" key="1">
    <citation type="journal article" date="2020" name="Stud. Mycol.">
        <title>101 Dothideomycetes genomes: a test case for predicting lifestyles and emergence of pathogens.</title>
        <authorList>
            <person name="Haridas S."/>
            <person name="Albert R."/>
            <person name="Binder M."/>
            <person name="Bloem J."/>
            <person name="Labutti K."/>
            <person name="Salamov A."/>
            <person name="Andreopoulos B."/>
            <person name="Baker S."/>
            <person name="Barry K."/>
            <person name="Bills G."/>
            <person name="Bluhm B."/>
            <person name="Cannon C."/>
            <person name="Castanera R."/>
            <person name="Culley D."/>
            <person name="Daum C."/>
            <person name="Ezra D."/>
            <person name="Gonzalez J."/>
            <person name="Henrissat B."/>
            <person name="Kuo A."/>
            <person name="Liang C."/>
            <person name="Lipzen A."/>
            <person name="Lutzoni F."/>
            <person name="Magnuson J."/>
            <person name="Mondo S."/>
            <person name="Nolan M."/>
            <person name="Ohm R."/>
            <person name="Pangilinan J."/>
            <person name="Park H.-J."/>
            <person name="Ramirez L."/>
            <person name="Alfaro M."/>
            <person name="Sun H."/>
            <person name="Tritt A."/>
            <person name="Yoshinaga Y."/>
            <person name="Zwiers L.-H."/>
            <person name="Turgeon B."/>
            <person name="Goodwin S."/>
            <person name="Spatafora J."/>
            <person name="Crous P."/>
            <person name="Grigoriev I."/>
        </authorList>
    </citation>
    <scope>NUCLEOTIDE SEQUENCE</scope>
    <source>
        <strain evidence="2">CBS 125425</strain>
    </source>
</reference>
<keyword evidence="3" id="KW-1185">Reference proteome</keyword>
<gene>
    <name evidence="2" type="ORF">EJ04DRAFT_7457</name>
</gene>
<name>A0A9P4R8N2_9PLEO</name>
<dbReference type="Proteomes" id="UP000799444">
    <property type="component" value="Unassembled WGS sequence"/>
</dbReference>
<evidence type="ECO:0000313" key="3">
    <source>
        <dbReference type="Proteomes" id="UP000799444"/>
    </source>
</evidence>
<sequence>MPPQTPHTFKPSFSHMGHWAIESHQPLSLSKEQRSPVYDMDLAPHPDTARMSSRDTASLLRDYVSVSSRLSTSPSPMQRWLEESLDEEPWRPYPSSHKGAASPPLNRGRSVSRAKATCGHSAGRSDSPESRDGG</sequence>
<evidence type="ECO:0000313" key="2">
    <source>
        <dbReference type="EMBL" id="KAF2738926.1"/>
    </source>
</evidence>
<proteinExistence type="predicted"/>
<dbReference type="AlphaFoldDB" id="A0A9P4R8N2"/>
<feature type="region of interest" description="Disordered" evidence="1">
    <location>
        <begin position="24"/>
        <end position="134"/>
    </location>
</feature>